<proteinExistence type="predicted"/>
<keyword evidence="2" id="KW-1185">Reference proteome</keyword>
<protein>
    <submittedName>
        <fullName evidence="1">Uncharacterized protein</fullName>
    </submittedName>
</protein>
<dbReference type="Proteomes" id="UP001597545">
    <property type="component" value="Unassembled WGS sequence"/>
</dbReference>
<dbReference type="RefSeq" id="WP_380900367.1">
    <property type="nucleotide sequence ID" value="NZ_JBHUEG010000003.1"/>
</dbReference>
<evidence type="ECO:0000313" key="2">
    <source>
        <dbReference type="Proteomes" id="UP001597545"/>
    </source>
</evidence>
<name>A0ABW5KE07_9SPHI</name>
<organism evidence="1 2">
    <name type="scientific">Sphingobacterium suaedae</name>
    <dbReference type="NCBI Taxonomy" id="1686402"/>
    <lineage>
        <taxon>Bacteria</taxon>
        <taxon>Pseudomonadati</taxon>
        <taxon>Bacteroidota</taxon>
        <taxon>Sphingobacteriia</taxon>
        <taxon>Sphingobacteriales</taxon>
        <taxon>Sphingobacteriaceae</taxon>
        <taxon>Sphingobacterium</taxon>
    </lineage>
</organism>
<sequence>MRNLFSFYKSQMIFAYLKKTALNAVFFILHKPWDLLGLENIDEVSNLPSVQWKLMNLNNMDIVKHTKALDKLKTILYPVKEDKLTDI</sequence>
<evidence type="ECO:0000313" key="1">
    <source>
        <dbReference type="EMBL" id="MFD2546510.1"/>
    </source>
</evidence>
<comment type="caution">
    <text evidence="1">The sequence shown here is derived from an EMBL/GenBank/DDBJ whole genome shotgun (WGS) entry which is preliminary data.</text>
</comment>
<accession>A0ABW5KE07</accession>
<dbReference type="EMBL" id="JBHULR010000002">
    <property type="protein sequence ID" value="MFD2546510.1"/>
    <property type="molecule type" value="Genomic_DNA"/>
</dbReference>
<gene>
    <name evidence="1" type="ORF">ACFSR5_02495</name>
</gene>
<reference evidence="2" key="1">
    <citation type="journal article" date="2019" name="Int. J. Syst. Evol. Microbiol.">
        <title>The Global Catalogue of Microorganisms (GCM) 10K type strain sequencing project: providing services to taxonomists for standard genome sequencing and annotation.</title>
        <authorList>
            <consortium name="The Broad Institute Genomics Platform"/>
            <consortium name="The Broad Institute Genome Sequencing Center for Infectious Disease"/>
            <person name="Wu L."/>
            <person name="Ma J."/>
        </authorList>
    </citation>
    <scope>NUCLEOTIDE SEQUENCE [LARGE SCALE GENOMIC DNA]</scope>
    <source>
        <strain evidence="2">KCTC 42662</strain>
    </source>
</reference>